<dbReference type="Gene3D" id="3.30.43.10">
    <property type="entry name" value="Uridine Diphospho-n-acetylenolpyruvylglucosamine Reductase, domain 2"/>
    <property type="match status" value="1"/>
</dbReference>
<comment type="catalytic activity">
    <reaction evidence="16">
        <text>xanthine + NAD(+) + H2O = urate + NADH + H(+)</text>
        <dbReference type="Rhea" id="RHEA:16669"/>
        <dbReference type="ChEBI" id="CHEBI:15377"/>
        <dbReference type="ChEBI" id="CHEBI:15378"/>
        <dbReference type="ChEBI" id="CHEBI:17712"/>
        <dbReference type="ChEBI" id="CHEBI:17775"/>
        <dbReference type="ChEBI" id="CHEBI:57540"/>
        <dbReference type="ChEBI" id="CHEBI:57945"/>
        <dbReference type="EC" id="1.17.1.4"/>
    </reaction>
</comment>
<dbReference type="Gene3D" id="3.30.465.10">
    <property type="match status" value="1"/>
</dbReference>
<dbReference type="Gene3D" id="3.90.1170.50">
    <property type="entry name" value="Aldehyde oxidase/xanthine dehydrogenase, a/b hammerhead"/>
    <property type="match status" value="1"/>
</dbReference>
<dbReference type="Gene3D" id="3.30.390.50">
    <property type="entry name" value="CO dehydrogenase flavoprotein, C-terminal domain"/>
    <property type="match status" value="1"/>
</dbReference>
<keyword evidence="10" id="KW-0560">Oxidoreductase</keyword>
<dbReference type="GO" id="GO:0051537">
    <property type="term" value="F:2 iron, 2 sulfur cluster binding"/>
    <property type="evidence" value="ECO:0007669"/>
    <property type="project" value="UniProtKB-KW"/>
</dbReference>
<organism evidence="23 24">
    <name type="scientific">Heterodera schachtii</name>
    <name type="common">Sugarbeet cyst nematode worm</name>
    <name type="synonym">Tylenchus schachtii</name>
    <dbReference type="NCBI Taxonomy" id="97005"/>
    <lineage>
        <taxon>Eukaryota</taxon>
        <taxon>Metazoa</taxon>
        <taxon>Ecdysozoa</taxon>
        <taxon>Nematoda</taxon>
        <taxon>Chromadorea</taxon>
        <taxon>Rhabditida</taxon>
        <taxon>Tylenchina</taxon>
        <taxon>Tylenchomorpha</taxon>
        <taxon>Tylenchoidea</taxon>
        <taxon>Heteroderidae</taxon>
        <taxon>Heteroderinae</taxon>
        <taxon>Heterodera</taxon>
    </lineage>
</organism>
<evidence type="ECO:0000256" key="7">
    <source>
        <dbReference type="ARBA" id="ARBA00022714"/>
    </source>
</evidence>
<feature type="binding site" evidence="19">
    <location>
        <position position="387"/>
    </location>
    <ligand>
        <name>FAD</name>
        <dbReference type="ChEBI" id="CHEBI:57692"/>
    </ligand>
</feature>
<feature type="binding site" evidence="20">
    <location>
        <position position="163"/>
    </location>
    <ligand>
        <name>[2Fe-2S] cluster</name>
        <dbReference type="ChEBI" id="CHEBI:190135"/>
        <label>2</label>
    </ligand>
</feature>
<evidence type="ECO:0000256" key="2">
    <source>
        <dbReference type="ARBA" id="ARBA00004275"/>
    </source>
</evidence>
<dbReference type="FunFam" id="3.30.365.10:FF:000001">
    <property type="entry name" value="Xanthine dehydrogenase oxidase"/>
    <property type="match status" value="1"/>
</dbReference>
<evidence type="ECO:0000256" key="19">
    <source>
        <dbReference type="PIRSR" id="PIRSR000127-2"/>
    </source>
</evidence>
<dbReference type="SUPFAM" id="SSF56176">
    <property type="entry name" value="FAD-binding/transporter-associated domain-like"/>
    <property type="match status" value="1"/>
</dbReference>
<feature type="binding site" evidence="19">
    <location>
        <position position="920"/>
    </location>
    <ligand>
        <name>substrate</name>
    </ligand>
</feature>
<dbReference type="PANTHER" id="PTHR45444">
    <property type="entry name" value="XANTHINE DEHYDROGENASE"/>
    <property type="match status" value="1"/>
</dbReference>
<dbReference type="SUPFAM" id="SSF54292">
    <property type="entry name" value="2Fe-2S ferredoxin-like"/>
    <property type="match status" value="1"/>
</dbReference>
<comment type="cofactor">
    <cofactor evidence="1 19">
        <name>FAD</name>
        <dbReference type="ChEBI" id="CHEBI:57692"/>
    </cofactor>
</comment>
<protein>
    <recommendedName>
        <fullName evidence="4">xanthine dehydrogenase</fullName>
        <ecNumber evidence="4">1.17.1.4</ecNumber>
    </recommendedName>
</protein>
<dbReference type="InterPro" id="IPR014307">
    <property type="entry name" value="Xanthine_DH_ssu"/>
</dbReference>
<dbReference type="FunFam" id="3.30.365.10:FF:000003">
    <property type="entry name" value="Aldehyde oxidase 1"/>
    <property type="match status" value="1"/>
</dbReference>
<feature type="binding site" evidence="20">
    <location>
        <position position="64"/>
    </location>
    <ligand>
        <name>[2Fe-2S] cluster</name>
        <dbReference type="ChEBI" id="CHEBI:190135"/>
        <label>1</label>
    </ligand>
</feature>
<comment type="similarity">
    <text evidence="3">Belongs to the xanthine dehydrogenase family.</text>
</comment>
<dbReference type="PANTHER" id="PTHR45444:SF3">
    <property type="entry name" value="XANTHINE DEHYDROGENASE"/>
    <property type="match status" value="1"/>
</dbReference>
<dbReference type="InterPro" id="IPR008274">
    <property type="entry name" value="AldOxase/xan_DH_MoCoBD1"/>
</dbReference>
<keyword evidence="12 20" id="KW-0411">Iron-sulfur</keyword>
<dbReference type="Pfam" id="PF01315">
    <property type="entry name" value="Ald_Xan_dh_C"/>
    <property type="match status" value="1"/>
</dbReference>
<dbReference type="Pfam" id="PF00111">
    <property type="entry name" value="Fer2"/>
    <property type="match status" value="1"/>
</dbReference>
<proteinExistence type="inferred from homology"/>
<comment type="cofactor">
    <cofactor evidence="15">
        <name>[2Fe-2S] cluster</name>
        <dbReference type="ChEBI" id="CHEBI:190135"/>
    </cofactor>
</comment>
<dbReference type="InterPro" id="IPR036010">
    <property type="entry name" value="2Fe-2S_ferredoxin-like_sf"/>
</dbReference>
<dbReference type="InterPro" id="IPR016208">
    <property type="entry name" value="Ald_Oxase/xanthine_DH-like"/>
</dbReference>
<dbReference type="CDD" id="cd00207">
    <property type="entry name" value="fer2"/>
    <property type="match status" value="1"/>
</dbReference>
<comment type="cofactor">
    <cofactor evidence="20">
        <name>[2Fe-2S] cluster</name>
        <dbReference type="ChEBI" id="CHEBI:190135"/>
    </cofactor>
    <text evidence="20">Binds 2 [2Fe-2S] clusters.</text>
</comment>
<evidence type="ECO:0000256" key="10">
    <source>
        <dbReference type="ARBA" id="ARBA00023002"/>
    </source>
</evidence>
<dbReference type="InterPro" id="IPR012675">
    <property type="entry name" value="Beta-grasp_dom_sf"/>
</dbReference>
<feature type="domain" description="2Fe-2S ferredoxin-type" evidence="21">
    <location>
        <begin position="17"/>
        <end position="104"/>
    </location>
</feature>
<evidence type="ECO:0000256" key="17">
    <source>
        <dbReference type="ARBA" id="ARBA00049517"/>
    </source>
</evidence>
<dbReference type="SUPFAM" id="SSF56003">
    <property type="entry name" value="Molybdenum cofactor-binding domain"/>
    <property type="match status" value="1"/>
</dbReference>
<dbReference type="InterPro" id="IPR036318">
    <property type="entry name" value="FAD-bd_PCMH-like_sf"/>
</dbReference>
<dbReference type="InterPro" id="IPR036884">
    <property type="entry name" value="2Fe-2S-bd_dom_sf"/>
</dbReference>
<dbReference type="InterPro" id="IPR002888">
    <property type="entry name" value="2Fe-2S-bd"/>
</dbReference>
<dbReference type="InterPro" id="IPR001041">
    <property type="entry name" value="2Fe-2S_ferredoxin-type"/>
</dbReference>
<dbReference type="Pfam" id="PF02738">
    <property type="entry name" value="MoCoBD_1"/>
    <property type="match status" value="1"/>
</dbReference>
<dbReference type="SUPFAM" id="SSF55447">
    <property type="entry name" value="CO dehydrogenase flavoprotein C-terminal domain-like"/>
    <property type="match status" value="1"/>
</dbReference>
<keyword evidence="13" id="KW-0520">NAD</keyword>
<dbReference type="NCBIfam" id="TIGR02963">
    <property type="entry name" value="xanthine_xdhA"/>
    <property type="match status" value="1"/>
</dbReference>
<dbReference type="InterPro" id="IPR016169">
    <property type="entry name" value="FAD-bd_PCMH_sub2"/>
</dbReference>
<evidence type="ECO:0000259" key="21">
    <source>
        <dbReference type="PROSITE" id="PS51085"/>
    </source>
</evidence>
<dbReference type="InterPro" id="IPR000674">
    <property type="entry name" value="Ald_Oxase/Xan_DH_a/b"/>
</dbReference>
<evidence type="ECO:0000256" key="20">
    <source>
        <dbReference type="PIRSR" id="PIRSR000127-3"/>
    </source>
</evidence>
<dbReference type="InterPro" id="IPR005107">
    <property type="entry name" value="CO_DH_flav_C"/>
</dbReference>
<feature type="binding site" evidence="19">
    <location>
        <position position="450"/>
    </location>
    <ligand>
        <name>FAD</name>
        <dbReference type="ChEBI" id="CHEBI:57692"/>
    </ligand>
</feature>
<feature type="binding site" evidence="19">
    <location>
        <position position="841"/>
    </location>
    <ligand>
        <name>substrate</name>
    </ligand>
</feature>
<dbReference type="FunFam" id="3.30.43.10:FF:000001">
    <property type="entry name" value="Xanthine dehydrogenase/oxidase"/>
    <property type="match status" value="1"/>
</dbReference>
<dbReference type="Proteomes" id="UP001620645">
    <property type="component" value="Unassembled WGS sequence"/>
</dbReference>
<evidence type="ECO:0000256" key="4">
    <source>
        <dbReference type="ARBA" id="ARBA00013123"/>
    </source>
</evidence>
<keyword evidence="14" id="KW-0576">Peroxisome</keyword>
<dbReference type="Pfam" id="PF00941">
    <property type="entry name" value="FAD_binding_5"/>
    <property type="match status" value="1"/>
</dbReference>
<evidence type="ECO:0000256" key="9">
    <source>
        <dbReference type="ARBA" id="ARBA00022827"/>
    </source>
</evidence>
<dbReference type="InterPro" id="IPR036683">
    <property type="entry name" value="CO_DH_flav_C_dom_sf"/>
</dbReference>
<reference evidence="23 24" key="1">
    <citation type="submission" date="2024-10" db="EMBL/GenBank/DDBJ databases">
        <authorList>
            <person name="Kim D."/>
        </authorList>
    </citation>
    <scope>NUCLEOTIDE SEQUENCE [LARGE SCALE GENOMIC DNA]</scope>
    <source>
        <strain evidence="23">Taebaek</strain>
    </source>
</reference>
<comment type="cofactor">
    <cofactor evidence="20">
        <name>Mo-molybdopterin</name>
        <dbReference type="ChEBI" id="CHEBI:71302"/>
    </cofactor>
    <text evidence="20">Binds 1 Mo-molybdopterin (Mo-MPT) cofactor per subunit.</text>
</comment>
<dbReference type="InterPro" id="IPR046867">
    <property type="entry name" value="AldOxase/xan_DH_MoCoBD2"/>
</dbReference>
<dbReference type="EC" id="1.17.1.4" evidence="4"/>
<keyword evidence="5 20" id="KW-0500">Molybdenum</keyword>
<evidence type="ECO:0000256" key="12">
    <source>
        <dbReference type="ARBA" id="ARBA00023014"/>
    </source>
</evidence>
<comment type="caution">
    <text evidence="23">The sequence shown here is derived from an EMBL/GenBank/DDBJ whole genome shotgun (WGS) entry which is preliminary data.</text>
</comment>
<comment type="subcellular location">
    <subcellularLocation>
        <location evidence="2">Peroxisome</location>
    </subcellularLocation>
</comment>
<feature type="binding site" evidence="20">
    <location>
        <position position="161"/>
    </location>
    <ligand>
        <name>[2Fe-2S] cluster</name>
        <dbReference type="ChEBI" id="CHEBI:190135"/>
        <label>2</label>
    </ligand>
</feature>
<dbReference type="PROSITE" id="PS51387">
    <property type="entry name" value="FAD_PCMH"/>
    <property type="match status" value="1"/>
</dbReference>
<dbReference type="FunFam" id="3.10.20.30:FF:000015">
    <property type="entry name" value="Aldehyde oxidase 1"/>
    <property type="match status" value="1"/>
</dbReference>
<evidence type="ECO:0000256" key="15">
    <source>
        <dbReference type="ARBA" id="ARBA00034078"/>
    </source>
</evidence>
<feature type="binding site" evidence="20">
    <location>
        <position position="1119"/>
    </location>
    <ligand>
        <name>Mo-molybdopterin</name>
        <dbReference type="ChEBI" id="CHEBI:71302"/>
    </ligand>
    <ligandPart>
        <name>Mo</name>
        <dbReference type="ChEBI" id="CHEBI:28685"/>
    </ligandPart>
</feature>
<dbReference type="InterPro" id="IPR016167">
    <property type="entry name" value="FAD-bd_PCMH_sub1"/>
</dbReference>
<accession>A0ABD2IFZ0</accession>
<keyword evidence="6" id="KW-0285">Flavoprotein</keyword>
<dbReference type="GO" id="GO:0005777">
    <property type="term" value="C:peroxisome"/>
    <property type="evidence" value="ECO:0007669"/>
    <property type="project" value="UniProtKB-SubCell"/>
</dbReference>
<evidence type="ECO:0000256" key="6">
    <source>
        <dbReference type="ARBA" id="ARBA00022630"/>
    </source>
</evidence>
<feature type="binding site" evidence="20">
    <location>
        <position position="86"/>
    </location>
    <ligand>
        <name>[2Fe-2S] cluster</name>
        <dbReference type="ChEBI" id="CHEBI:190135"/>
        <label>1</label>
    </ligand>
</feature>
<evidence type="ECO:0000256" key="5">
    <source>
        <dbReference type="ARBA" id="ARBA00022505"/>
    </source>
</evidence>
<dbReference type="InterPro" id="IPR006058">
    <property type="entry name" value="2Fe2S_fd_BS"/>
</dbReference>
<dbReference type="Pfam" id="PF01799">
    <property type="entry name" value="Fer2_2"/>
    <property type="match status" value="1"/>
</dbReference>
<feature type="binding site" evidence="20">
    <location>
        <position position="837"/>
    </location>
    <ligand>
        <name>Mo-molybdopterin</name>
        <dbReference type="ChEBI" id="CHEBI:71302"/>
    </ligand>
    <ligandPart>
        <name>Mo</name>
        <dbReference type="ChEBI" id="CHEBI:28685"/>
    </ligandPart>
</feature>
<dbReference type="SUPFAM" id="SSF54665">
    <property type="entry name" value="CO dehydrogenase molybdoprotein N-domain-like"/>
    <property type="match status" value="1"/>
</dbReference>
<dbReference type="InterPro" id="IPR036856">
    <property type="entry name" value="Ald_Oxase/Xan_DH_a/b_sf"/>
</dbReference>
<dbReference type="PIRSF" id="PIRSF000127">
    <property type="entry name" value="Xanthine_DH"/>
    <property type="match status" value="1"/>
</dbReference>
<dbReference type="InterPro" id="IPR016166">
    <property type="entry name" value="FAD-bd_PCMH"/>
</dbReference>
<keyword evidence="24" id="KW-1185">Reference proteome</keyword>
<dbReference type="FunFam" id="3.30.465.10:FF:000004">
    <property type="entry name" value="Xanthine dehydrogenase/oxidase"/>
    <property type="match status" value="1"/>
</dbReference>
<dbReference type="SMART" id="SM01092">
    <property type="entry name" value="CO_deh_flav_C"/>
    <property type="match status" value="1"/>
</dbReference>
<dbReference type="SMART" id="SM01008">
    <property type="entry name" value="Ald_Xan_dh_C"/>
    <property type="match status" value="1"/>
</dbReference>
<feature type="binding site" evidence="20">
    <location>
        <position position="56"/>
    </location>
    <ligand>
        <name>[2Fe-2S] cluster</name>
        <dbReference type="ChEBI" id="CHEBI:190135"/>
        <label>1</label>
    </ligand>
</feature>
<evidence type="ECO:0000256" key="14">
    <source>
        <dbReference type="ARBA" id="ARBA00023140"/>
    </source>
</evidence>
<feature type="binding site" evidence="19">
    <location>
        <position position="954"/>
    </location>
    <ligand>
        <name>substrate</name>
    </ligand>
</feature>
<evidence type="ECO:0000313" key="23">
    <source>
        <dbReference type="EMBL" id="KAL3078012.1"/>
    </source>
</evidence>
<feature type="binding site" evidence="20">
    <location>
        <position position="806"/>
    </location>
    <ligand>
        <name>Mo-molybdopterin</name>
        <dbReference type="ChEBI" id="CHEBI:71302"/>
    </ligand>
    <ligandPart>
        <name>Mo</name>
        <dbReference type="ChEBI" id="CHEBI:28685"/>
    </ligandPart>
</feature>
<feature type="binding site" evidence="20">
    <location>
        <position position="61"/>
    </location>
    <ligand>
        <name>[2Fe-2S] cluster</name>
        <dbReference type="ChEBI" id="CHEBI:190135"/>
        <label>1</label>
    </ligand>
</feature>
<dbReference type="Gene3D" id="3.30.365.10">
    <property type="entry name" value="Aldehyde oxidase/xanthine dehydrogenase, molybdopterin binding domain"/>
    <property type="match status" value="4"/>
</dbReference>
<dbReference type="Pfam" id="PF20256">
    <property type="entry name" value="MoCoBD_2"/>
    <property type="match status" value="1"/>
</dbReference>
<evidence type="ECO:0000256" key="16">
    <source>
        <dbReference type="ARBA" id="ARBA00049017"/>
    </source>
</evidence>
<evidence type="ECO:0000256" key="8">
    <source>
        <dbReference type="ARBA" id="ARBA00022723"/>
    </source>
</evidence>
<evidence type="ECO:0000256" key="13">
    <source>
        <dbReference type="ARBA" id="ARBA00023027"/>
    </source>
</evidence>
<evidence type="ECO:0000256" key="11">
    <source>
        <dbReference type="ARBA" id="ARBA00023004"/>
    </source>
</evidence>
<evidence type="ECO:0000259" key="22">
    <source>
        <dbReference type="PROSITE" id="PS51387"/>
    </source>
</evidence>
<feature type="binding site" evidence="19">
    <location>
        <position position="364"/>
    </location>
    <ligand>
        <name>FAD</name>
        <dbReference type="ChEBI" id="CHEBI:57692"/>
    </ligand>
</feature>
<dbReference type="Gene3D" id="1.10.150.120">
    <property type="entry name" value="[2Fe-2S]-binding domain"/>
    <property type="match status" value="1"/>
</dbReference>
<feature type="binding site" evidence="20">
    <location>
        <position position="129"/>
    </location>
    <ligand>
        <name>[2Fe-2S] cluster</name>
        <dbReference type="ChEBI" id="CHEBI:190135"/>
        <label>2</label>
    </ligand>
</feature>
<feature type="binding site" evidence="20">
    <location>
        <position position="952"/>
    </location>
    <ligand>
        <name>Mo-molybdopterin</name>
        <dbReference type="ChEBI" id="CHEBI:71302"/>
    </ligand>
    <ligandPart>
        <name>Mo</name>
        <dbReference type="ChEBI" id="CHEBI:28685"/>
    </ligandPart>
</feature>
<keyword evidence="8 20" id="KW-0479">Metal-binding</keyword>
<dbReference type="Gene3D" id="3.10.20.30">
    <property type="match status" value="1"/>
</dbReference>
<evidence type="ECO:0000256" key="18">
    <source>
        <dbReference type="PIRSR" id="PIRSR000127-1"/>
    </source>
</evidence>
<gene>
    <name evidence="23" type="ORF">niasHS_012954</name>
</gene>
<evidence type="ECO:0000313" key="24">
    <source>
        <dbReference type="Proteomes" id="UP001620645"/>
    </source>
</evidence>
<dbReference type="InterPro" id="IPR037165">
    <property type="entry name" value="AldOxase/xan_DH_Mopterin-bd_sf"/>
</dbReference>
<dbReference type="PROSITE" id="PS00197">
    <property type="entry name" value="2FE2S_FER_1"/>
    <property type="match status" value="1"/>
</dbReference>
<feature type="domain" description="FAD-binding PCMH-type" evidence="22">
    <location>
        <begin position="256"/>
        <end position="442"/>
    </location>
</feature>
<feature type="active site" description="Proton acceptor" evidence="18">
    <location>
        <position position="1303"/>
    </location>
</feature>
<comment type="catalytic activity">
    <reaction evidence="17">
        <text>hypoxanthine + NAD(+) + H2O = xanthine + NADH + H(+)</text>
        <dbReference type="Rhea" id="RHEA:24670"/>
        <dbReference type="ChEBI" id="CHEBI:15377"/>
        <dbReference type="ChEBI" id="CHEBI:15378"/>
        <dbReference type="ChEBI" id="CHEBI:17368"/>
        <dbReference type="ChEBI" id="CHEBI:17712"/>
        <dbReference type="ChEBI" id="CHEBI:57540"/>
        <dbReference type="ChEBI" id="CHEBI:57945"/>
        <dbReference type="EC" id="1.17.1.4"/>
    </reaction>
</comment>
<evidence type="ECO:0000256" key="1">
    <source>
        <dbReference type="ARBA" id="ARBA00001974"/>
    </source>
</evidence>
<keyword evidence="9 19" id="KW-0274">FAD</keyword>
<keyword evidence="7 20" id="KW-0001">2Fe-2S</keyword>
<dbReference type="SUPFAM" id="SSF47741">
    <property type="entry name" value="CO dehydrogenase ISP C-domain like"/>
    <property type="match status" value="1"/>
</dbReference>
<evidence type="ECO:0000256" key="3">
    <source>
        <dbReference type="ARBA" id="ARBA00006849"/>
    </source>
</evidence>
<feature type="binding site" evidence="19">
    <location>
        <begin position="284"/>
        <end position="291"/>
    </location>
    <ligand>
        <name>FAD</name>
        <dbReference type="ChEBI" id="CHEBI:57692"/>
    </ligand>
</feature>
<keyword evidence="11 20" id="KW-0408">Iron</keyword>
<dbReference type="PROSITE" id="PS51085">
    <property type="entry name" value="2FE2S_FER_2"/>
    <property type="match status" value="1"/>
</dbReference>
<dbReference type="GO" id="GO:0004854">
    <property type="term" value="F:xanthine dehydrogenase activity"/>
    <property type="evidence" value="ECO:0007669"/>
    <property type="project" value="UniProtKB-EC"/>
</dbReference>
<dbReference type="InterPro" id="IPR002346">
    <property type="entry name" value="Mopterin_DH_FAD-bd"/>
</dbReference>
<feature type="binding site" evidence="20">
    <location>
        <position position="126"/>
    </location>
    <ligand>
        <name>[2Fe-2S] cluster</name>
        <dbReference type="ChEBI" id="CHEBI:190135"/>
        <label>2</label>
    </ligand>
</feature>
<dbReference type="Pfam" id="PF03450">
    <property type="entry name" value="CO_deh_flav_C"/>
    <property type="match status" value="1"/>
</dbReference>
<dbReference type="GO" id="GO:0046872">
    <property type="term" value="F:metal ion binding"/>
    <property type="evidence" value="ECO:0007669"/>
    <property type="project" value="UniProtKB-KW"/>
</dbReference>
<sequence>MINNSQKTIDQLRFDSTKLTFFVNGTRIDAENVDPRVTLASFLRENLNLRGTKIGCNEGGCGACTVMVSDLDPASGRIRHYSVNACLSPVLSLFGKAVTTVEGIGGGQKRIHPVQQRLSRAHGSQCGYCTPGFVMAMYTLLRNKSEPTHAEVDECLQGNLCRCTGYRPILEAFYSFSKKQNGQSANCCGQGTKCCMTNGKRAEEGVNAFNGSEVINSETQNKLSDLFNLPNTESSQEFIFPPELAIGEWHKKCFVMEYKGCFWYQPVDLEHLLVLKREFPNARLMAGNTEIGVELKFRHIEMGRIINIKNIPSLRSHRCDENGIWLGIGHSLNETKNILHHYINTLPKEKTKIFAAICKMLWLFAGNHIRNMATVAGNIATASPISDLNPIWMASDAKVILASEERGKRIVCIDQNFFPSYRKTLIAQDEVITELFVPFSTPNQFFRAYKQAQRREDDIAIVTGVFSVKFCQNKGPKVESLRFAFGGMGATTRMASLSGKNLIGRSWDEAFLNDVTGILADEFRLADDVPGGMAKYRQALVLGFFMKFYLFVREQLGLSCEKREQTHLSGIDNTFESTQIYQSVSPLQKPTDSVGRPLAHASGEKHTTGEAVYTTDIQLPADCLYMAYVLSPASRGKIVGDPDYSTALCLDGVVGHVDWRDVPGSLMISHFNDMPLFAKDQVLYHGQPIAAIVATDHETARRGAAKVKVKVTEAEDGNGRQKPTVTIEEAIERKSFLFPNASRIHSSLAEPNEKRKKPTEIEWKKFTRTIKGQIRIGGQEHFYLETQNCCAIPGEGDEMRIVSSTQCVNDVQADVATALGVPRNVVTVNVRRIGGGFGGKENCCGLFSGAAAVAAKKFKKPIRFWLERFDDMAISGNRHPFRFDYHFALENDCDKIAAMEVNAYSNCGFSVDLSKGVMERALAHIDNVYKFGALDAYGHMCKTNLASNTAFRGFGAPQGMFATETIMKHAAEQFGIDVDTLREQNMYSEGDITHYGMHLHQCNIRRCWTECQKLANYDQRKLKLQEWNSRNKFLKRGIYMVPTKFGIAFGFKRLNQAGALVNIYTDGSVLISHGGMEMGQGLHTKILQIASRCLGIDVSTIQIIDTATDKVPNASATAASVGSDVNGLAVKNACEILLKRLEPLRSELPKGASWKDLVMHAYSNRVQLSATGFAIIHSEPPDFVEGRGSEYYSYCVYGVGCAEVEVDCLTGDHRVIRVDIVMDVGESLNPAIDIGQIEGAFVQGYGLFTMEELKVRPDGVRLTRGPGTYKIPSADDAPRQFNVKLLDGSSNRNGIFSSKAIGEPPLFLGSAPFFAIREAIRNYRIQNGHLGYFRLDSPATPERIRLACEDKLLEKTVSQPGKGQKWTTEL</sequence>
<dbReference type="FunFam" id="3.30.365.10:FF:000004">
    <property type="entry name" value="Xanthine dehydrogenase oxidase"/>
    <property type="match status" value="1"/>
</dbReference>
<dbReference type="EMBL" id="JBICCN010000316">
    <property type="protein sequence ID" value="KAL3078012.1"/>
    <property type="molecule type" value="Genomic_DNA"/>
</dbReference>
<name>A0ABD2IFZ0_HETSC</name>